<gene>
    <name evidence="2" type="ORF">JI739_00750</name>
</gene>
<protein>
    <submittedName>
        <fullName evidence="2">Uncharacterized protein</fullName>
    </submittedName>
</protein>
<feature type="region of interest" description="Disordered" evidence="1">
    <location>
        <begin position="261"/>
        <end position="289"/>
    </location>
</feature>
<accession>A0A936ZKB9</accession>
<evidence type="ECO:0000256" key="1">
    <source>
        <dbReference type="SAM" id="MobiDB-lite"/>
    </source>
</evidence>
<evidence type="ECO:0000313" key="2">
    <source>
        <dbReference type="EMBL" id="MBL0418863.1"/>
    </source>
</evidence>
<proteinExistence type="predicted"/>
<evidence type="ECO:0000313" key="3">
    <source>
        <dbReference type="Proteomes" id="UP000613011"/>
    </source>
</evidence>
<dbReference type="EMBL" id="JAEQNA010000001">
    <property type="protein sequence ID" value="MBL0418863.1"/>
    <property type="molecule type" value="Genomic_DNA"/>
</dbReference>
<comment type="caution">
    <text evidence="2">The sequence shown here is derived from an EMBL/GenBank/DDBJ whole genome shotgun (WGS) entry which is preliminary data.</text>
</comment>
<reference evidence="2" key="1">
    <citation type="submission" date="2021-01" db="EMBL/GenBank/DDBJ databases">
        <title>Ramlibacter sp. strain AW1 16S ribosomal RNA gene Genome sequencing and assembly.</title>
        <authorList>
            <person name="Kang M."/>
        </authorList>
    </citation>
    <scope>NUCLEOTIDE SEQUENCE</scope>
    <source>
        <strain evidence="2">AW1</strain>
    </source>
</reference>
<organism evidence="2 3">
    <name type="scientific">Ramlibacter aurantiacus</name>
    <dbReference type="NCBI Taxonomy" id="2801330"/>
    <lineage>
        <taxon>Bacteria</taxon>
        <taxon>Pseudomonadati</taxon>
        <taxon>Pseudomonadota</taxon>
        <taxon>Betaproteobacteria</taxon>
        <taxon>Burkholderiales</taxon>
        <taxon>Comamonadaceae</taxon>
        <taxon>Ramlibacter</taxon>
    </lineage>
</organism>
<dbReference type="Proteomes" id="UP000613011">
    <property type="component" value="Unassembled WGS sequence"/>
</dbReference>
<dbReference type="RefSeq" id="WP_201681940.1">
    <property type="nucleotide sequence ID" value="NZ_JAEQNA010000001.1"/>
</dbReference>
<keyword evidence="3" id="KW-1185">Reference proteome</keyword>
<name>A0A936ZKB9_9BURK</name>
<dbReference type="AlphaFoldDB" id="A0A936ZKB9"/>
<sequence>MHLTRTGSWAGHHLGHRAAPLRNPRRGYVGEPVLRALEGTPIGLASRKAFRIQRFADCVHNTTRMTGQMVESLATMKQLGCVRTAWLRPHPHFLTELGEAPTAERLEQLGTLRGPLQLVSFHGLQPGQGEQDYRHIHAVVQVATLRHGGRTLGVLLDGNNYQSNPAIQALADLRKAEAGWRRLPDLDEADLLAADRAIQARRPGAPRVHQLAYRLVDLAQMLAASTSTAPALVRFNPGWEMVRPALSPHAADQLRAAVDADPSQVESFAPPANGGTSRPLSWQPLIDGL</sequence>